<evidence type="ECO:0000259" key="16">
    <source>
        <dbReference type="PROSITE" id="PS50011"/>
    </source>
</evidence>
<accession>M1K9N7</accession>
<keyword evidence="11 15" id="KW-0175">Coiled coil</keyword>
<evidence type="ECO:0000256" key="13">
    <source>
        <dbReference type="ARBA" id="ARBA00047899"/>
    </source>
</evidence>
<dbReference type="SMART" id="SM00742">
    <property type="entry name" value="Hr1"/>
    <property type="match status" value="1"/>
</dbReference>
<evidence type="ECO:0000313" key="19">
    <source>
        <dbReference type="EMBL" id="AGE96007.1"/>
    </source>
</evidence>
<gene>
    <name evidence="19" type="ORF">ECU01_1320</name>
</gene>
<reference evidence="19" key="1">
    <citation type="journal article" date="2013" name="Eukaryot. Cell">
        <title>Extremely Reduced Levels of Heterozygosity in the Vertebrate Pathogen Encephalitozoon cuniculi.</title>
        <authorList>
            <person name="Selman M."/>
            <person name="Sak B."/>
            <person name="Kvac M."/>
            <person name="Farinelli L."/>
            <person name="Weiss L.M."/>
            <person name="Corradi N."/>
        </authorList>
    </citation>
    <scope>NUCLEOTIDE SEQUENCE</scope>
</reference>
<evidence type="ECO:0000259" key="18">
    <source>
        <dbReference type="PROSITE" id="PS51285"/>
    </source>
</evidence>
<evidence type="ECO:0000256" key="5">
    <source>
        <dbReference type="ARBA" id="ARBA00022723"/>
    </source>
</evidence>
<proteinExistence type="inferred from homology"/>
<feature type="coiled-coil region" evidence="15">
    <location>
        <begin position="393"/>
        <end position="469"/>
    </location>
</feature>
<keyword evidence="2" id="KW-0723">Serine/threonine-protein kinase</keyword>
<dbReference type="PROSITE" id="PS50011">
    <property type="entry name" value="PROTEIN_KINASE_DOM"/>
    <property type="match status" value="1"/>
</dbReference>
<dbReference type="InterPro" id="IPR000961">
    <property type="entry name" value="AGC-kinase_C"/>
</dbReference>
<evidence type="ECO:0000256" key="8">
    <source>
        <dbReference type="ARBA" id="ARBA00022777"/>
    </source>
</evidence>
<dbReference type="SUPFAM" id="SSF46585">
    <property type="entry name" value="HR1 repeat"/>
    <property type="match status" value="1"/>
</dbReference>
<feature type="domain" description="AGC-kinase C-terminal" evidence="18">
    <location>
        <begin position="299"/>
        <end position="362"/>
    </location>
</feature>
<evidence type="ECO:0000256" key="6">
    <source>
        <dbReference type="ARBA" id="ARBA00022741"/>
    </source>
</evidence>
<dbReference type="InterPro" id="IPR011009">
    <property type="entry name" value="Kinase-like_dom_sf"/>
</dbReference>
<keyword evidence="9" id="KW-0862">Zinc</keyword>
<evidence type="ECO:0000256" key="3">
    <source>
        <dbReference type="ARBA" id="ARBA00022553"/>
    </source>
</evidence>
<dbReference type="InterPro" id="IPR011072">
    <property type="entry name" value="HR1_rho-bd"/>
</dbReference>
<keyword evidence="10" id="KW-0067">ATP-binding</keyword>
<dbReference type="VEuPathDB" id="MicrosporidiaDB:ECU01_1320"/>
<dbReference type="InterPro" id="IPR002219">
    <property type="entry name" value="PKC_DAG/PE"/>
</dbReference>
<dbReference type="SUPFAM" id="SSF57889">
    <property type="entry name" value="Cysteine-rich domain"/>
    <property type="match status" value="1"/>
</dbReference>
<dbReference type="InterPro" id="IPR036274">
    <property type="entry name" value="HR1_rpt_sf"/>
</dbReference>
<dbReference type="PANTHER" id="PTHR22988:SF71">
    <property type="entry name" value="CITRON RHO-INTERACTING KINASE"/>
    <property type="match status" value="1"/>
</dbReference>
<dbReference type="PROSITE" id="PS00479">
    <property type="entry name" value="ZF_DAG_PE_1"/>
    <property type="match status" value="1"/>
</dbReference>
<dbReference type="Gene3D" id="1.10.510.10">
    <property type="entry name" value="Transferase(Phosphotransferase) domain 1"/>
    <property type="match status" value="1"/>
</dbReference>
<dbReference type="GO" id="GO:0031032">
    <property type="term" value="P:actomyosin structure organization"/>
    <property type="evidence" value="ECO:0007669"/>
    <property type="project" value="TreeGrafter"/>
</dbReference>
<evidence type="ECO:0000256" key="4">
    <source>
        <dbReference type="ARBA" id="ARBA00022679"/>
    </source>
</evidence>
<evidence type="ECO:0000256" key="15">
    <source>
        <dbReference type="SAM" id="Coils"/>
    </source>
</evidence>
<dbReference type="GO" id="GO:0005737">
    <property type="term" value="C:cytoplasm"/>
    <property type="evidence" value="ECO:0007669"/>
    <property type="project" value="TreeGrafter"/>
</dbReference>
<dbReference type="CDD" id="cd00029">
    <property type="entry name" value="C1"/>
    <property type="match status" value="1"/>
</dbReference>
<keyword evidence="7" id="KW-0863">Zinc-finger</keyword>
<dbReference type="PROSITE" id="PS50081">
    <property type="entry name" value="ZF_DAG_PE_2"/>
    <property type="match status" value="1"/>
</dbReference>
<evidence type="ECO:0000256" key="1">
    <source>
        <dbReference type="ARBA" id="ARBA00012513"/>
    </source>
</evidence>
<name>M1K9N7_ENCCN</name>
<dbReference type="VEuPathDB" id="MicrosporidiaDB:AEWQ_011150"/>
<dbReference type="Gene3D" id="3.30.200.20">
    <property type="entry name" value="Phosphorylase Kinase, domain 1"/>
    <property type="match status" value="1"/>
</dbReference>
<keyword evidence="8 19" id="KW-0418">Kinase</keyword>
<keyword evidence="3" id="KW-0597">Phosphoprotein</keyword>
<dbReference type="GO" id="GO:0007165">
    <property type="term" value="P:signal transduction"/>
    <property type="evidence" value="ECO:0007669"/>
    <property type="project" value="InterPro"/>
</dbReference>
<dbReference type="GO" id="GO:0005524">
    <property type="term" value="F:ATP binding"/>
    <property type="evidence" value="ECO:0007669"/>
    <property type="project" value="UniProtKB-KW"/>
</dbReference>
<dbReference type="InterPro" id="IPR000719">
    <property type="entry name" value="Prot_kinase_dom"/>
</dbReference>
<dbReference type="FunFam" id="1.10.510.10:FF:000751">
    <property type="entry name" value="Non-specific serine/threonine protein kinase"/>
    <property type="match status" value="1"/>
</dbReference>
<dbReference type="SUPFAM" id="SSF56112">
    <property type="entry name" value="Protein kinase-like (PK-like)"/>
    <property type="match status" value="1"/>
</dbReference>
<keyword evidence="5" id="KW-0479">Metal-binding</keyword>
<evidence type="ECO:0000256" key="14">
    <source>
        <dbReference type="ARBA" id="ARBA00048679"/>
    </source>
</evidence>
<dbReference type="Pfam" id="PF02185">
    <property type="entry name" value="HR1"/>
    <property type="match status" value="1"/>
</dbReference>
<dbReference type="PANTHER" id="PTHR22988">
    <property type="entry name" value="MYOTONIC DYSTROPHY S/T KINASE-RELATED"/>
    <property type="match status" value="1"/>
</dbReference>
<evidence type="ECO:0000256" key="7">
    <source>
        <dbReference type="ARBA" id="ARBA00022771"/>
    </source>
</evidence>
<evidence type="ECO:0000256" key="11">
    <source>
        <dbReference type="ARBA" id="ARBA00023054"/>
    </source>
</evidence>
<keyword evidence="6" id="KW-0547">Nucleotide-binding</keyword>
<feature type="domain" description="Protein kinase" evidence="16">
    <location>
        <begin position="45"/>
        <end position="298"/>
    </location>
</feature>
<dbReference type="Gene3D" id="1.10.287.160">
    <property type="entry name" value="HR1 repeat"/>
    <property type="match status" value="1"/>
</dbReference>
<feature type="domain" description="Phorbol-ester/DAG-type" evidence="17">
    <location>
        <begin position="783"/>
        <end position="833"/>
    </location>
</feature>
<evidence type="ECO:0000259" key="17">
    <source>
        <dbReference type="PROSITE" id="PS50081"/>
    </source>
</evidence>
<dbReference type="AlphaFoldDB" id="M1K9N7"/>
<dbReference type="SMART" id="SM00133">
    <property type="entry name" value="S_TK_X"/>
    <property type="match status" value="1"/>
</dbReference>
<dbReference type="EC" id="2.7.11.1" evidence="1"/>
<evidence type="ECO:0000256" key="2">
    <source>
        <dbReference type="ARBA" id="ARBA00022527"/>
    </source>
</evidence>
<keyword evidence="4" id="KW-0808">Transferase</keyword>
<dbReference type="VEuPathDB" id="MicrosporidiaDB:AEWR_011180"/>
<sequence length="865" mass="99507">MERERINIIGDCLEAVYHEISEKRINVPVDRLKEVVEAKTKPSDYEIVKNVAKGGYGEVFLVRREKIYAMKRVSKELVLKQPHTALFMAEKEAMVDCIGSEWLVCAHMTMQDEEYLYYLMDFIPGGDFMGLLSKEDVLEEDWVRFYAAEIVAALDELHKLGWIHRDLKPDNVLIGIDGHVKLADFGSCIKMKDGKARSSITVGTPDYVSPDVLCSVNEECEYGEDVDFWTLGVIIYEMIYGTTPFYSDTLMETYRRITRVEFGFPFKVSPELTSLIEGLIAAKDRRMRIEEIKSHAFFEGVDWSRLKELKPPFVPEVNGDSDTSHFVDTQFDAEKRKLNVKGNYMPFVGFTFDPEFVSRFSSMIEGKAAPTSDRVDSMIEENRQILEDLLVKISENKESIDLQNQELADMNAELESTRVKLEISRDEAQRYQKELKEVLTQLLVEKEELEVAKAELERYRKWLKNITEEVNSKAFLSEEYSIAERKSAETAGLDVSIEDLGKRGVLFKDLSMPIYEVRKEAEEMADILSDLQESMNRLSTENKGLRSEAEVYKEKYHEILGIKAMIESENKSLTEKLKSGGLDGLKRQLRLKAAEIKEYEQKLNQEILFRKSVEEELNFLKREKSKVHRVAVKQSFSCHLTNGEPTVVKVEEDRLWVGDEAHYISNVYVGELRPNELHHLPQKKISMTLKIVFMNEEVKSVSSSGRRSLKSLEEDLNTEMAIKEGIEKIRALLQGKTLEEANMQLEGSNRKISQLKAEIERCRKSTMVENIPEDPIRIYEFNNHLFAPKTVPQGVLCDFCNEVLYGLVNQGFECKDCKMVVHKSCYVLGDISCELYSALKTGRAYYVTMRTIEEKEKLLSTCKGY</sequence>
<dbReference type="Pfam" id="PF00069">
    <property type="entry name" value="Pkinase"/>
    <property type="match status" value="1"/>
</dbReference>
<dbReference type="GO" id="GO:0004674">
    <property type="term" value="F:protein serine/threonine kinase activity"/>
    <property type="evidence" value="ECO:0007669"/>
    <property type="project" value="UniProtKB-KW"/>
</dbReference>
<dbReference type="SMART" id="SM00220">
    <property type="entry name" value="S_TKc"/>
    <property type="match status" value="1"/>
</dbReference>
<dbReference type="VEuPathDB" id="MicrosporidiaDB:AEWD_011180"/>
<dbReference type="SMART" id="SM00109">
    <property type="entry name" value="C1"/>
    <property type="match status" value="1"/>
</dbReference>
<organism evidence="19">
    <name type="scientific">Encephalitozoon cuniculi</name>
    <name type="common">Microsporidian parasite</name>
    <dbReference type="NCBI Taxonomy" id="6035"/>
    <lineage>
        <taxon>Eukaryota</taxon>
        <taxon>Fungi</taxon>
        <taxon>Fungi incertae sedis</taxon>
        <taxon>Microsporidia</taxon>
        <taxon>Unikaryonidae</taxon>
        <taxon>Encephalitozoon</taxon>
    </lineage>
</organism>
<evidence type="ECO:0000256" key="12">
    <source>
        <dbReference type="ARBA" id="ARBA00038271"/>
    </source>
</evidence>
<comment type="similarity">
    <text evidence="12">Belongs to the protein kinase superfamily. STE Ser/Thr protein kinase family. COT1 subfamily.</text>
</comment>
<feature type="coiled-coil region" evidence="15">
    <location>
        <begin position="582"/>
        <end position="630"/>
    </location>
</feature>
<protein>
    <recommendedName>
        <fullName evidence="1">non-specific serine/threonine protein kinase</fullName>
        <ecNumber evidence="1">2.7.11.1</ecNumber>
    </recommendedName>
</protein>
<dbReference type="PROSITE" id="PS51285">
    <property type="entry name" value="AGC_KINASE_CTER"/>
    <property type="match status" value="1"/>
</dbReference>
<comment type="catalytic activity">
    <reaction evidence="14">
        <text>L-seryl-[protein] + ATP = O-phospho-L-seryl-[protein] + ADP + H(+)</text>
        <dbReference type="Rhea" id="RHEA:17989"/>
        <dbReference type="Rhea" id="RHEA-COMP:9863"/>
        <dbReference type="Rhea" id="RHEA-COMP:11604"/>
        <dbReference type="ChEBI" id="CHEBI:15378"/>
        <dbReference type="ChEBI" id="CHEBI:29999"/>
        <dbReference type="ChEBI" id="CHEBI:30616"/>
        <dbReference type="ChEBI" id="CHEBI:83421"/>
        <dbReference type="ChEBI" id="CHEBI:456216"/>
        <dbReference type="EC" id="2.7.11.1"/>
    </reaction>
</comment>
<dbReference type="EMBL" id="KC513612">
    <property type="protein sequence ID" value="AGE96007.1"/>
    <property type="molecule type" value="Genomic_DNA"/>
</dbReference>
<evidence type="ECO:0000256" key="10">
    <source>
        <dbReference type="ARBA" id="ARBA00022840"/>
    </source>
</evidence>
<comment type="catalytic activity">
    <reaction evidence="13">
        <text>L-threonyl-[protein] + ATP = O-phospho-L-threonyl-[protein] + ADP + H(+)</text>
        <dbReference type="Rhea" id="RHEA:46608"/>
        <dbReference type="Rhea" id="RHEA-COMP:11060"/>
        <dbReference type="Rhea" id="RHEA-COMP:11605"/>
        <dbReference type="ChEBI" id="CHEBI:15378"/>
        <dbReference type="ChEBI" id="CHEBI:30013"/>
        <dbReference type="ChEBI" id="CHEBI:30616"/>
        <dbReference type="ChEBI" id="CHEBI:61977"/>
        <dbReference type="ChEBI" id="CHEBI:456216"/>
        <dbReference type="EC" id="2.7.11.1"/>
    </reaction>
</comment>
<feature type="coiled-coil region" evidence="15">
    <location>
        <begin position="738"/>
        <end position="765"/>
    </location>
</feature>
<dbReference type="CDD" id="cd05573">
    <property type="entry name" value="STKc_ROCK_NDR_like"/>
    <property type="match status" value="1"/>
</dbReference>
<feature type="coiled-coil region" evidence="15">
    <location>
        <begin position="521"/>
        <end position="555"/>
    </location>
</feature>
<dbReference type="InterPro" id="IPR050839">
    <property type="entry name" value="Rho-assoc_Ser/Thr_Kinase"/>
</dbReference>
<dbReference type="GO" id="GO:0008270">
    <property type="term" value="F:zinc ion binding"/>
    <property type="evidence" value="ECO:0007669"/>
    <property type="project" value="UniProtKB-KW"/>
</dbReference>
<dbReference type="Pfam" id="PF00130">
    <property type="entry name" value="C1_1"/>
    <property type="match status" value="1"/>
</dbReference>
<dbReference type="Gene3D" id="3.30.60.20">
    <property type="match status" value="1"/>
</dbReference>
<dbReference type="InterPro" id="IPR046349">
    <property type="entry name" value="C1-like_sf"/>
</dbReference>
<evidence type="ECO:0000256" key="9">
    <source>
        <dbReference type="ARBA" id="ARBA00022833"/>
    </source>
</evidence>
<dbReference type="VEuPathDB" id="MicrosporidiaDB:M970_011180"/>
<dbReference type="GO" id="GO:0005856">
    <property type="term" value="C:cytoskeleton"/>
    <property type="evidence" value="ECO:0007669"/>
    <property type="project" value="TreeGrafter"/>
</dbReference>